<dbReference type="RefSeq" id="WP_131576380.1">
    <property type="nucleotide sequence ID" value="NZ_CBCSAJ010000034.1"/>
</dbReference>
<gene>
    <name evidence="2" type="ORF">ACFQ5P_17525</name>
</gene>
<evidence type="ECO:0008006" key="4">
    <source>
        <dbReference type="Google" id="ProtNLM"/>
    </source>
</evidence>
<proteinExistence type="predicted"/>
<dbReference type="Proteomes" id="UP001597302">
    <property type="component" value="Unassembled WGS sequence"/>
</dbReference>
<feature type="region of interest" description="Disordered" evidence="1">
    <location>
        <begin position="83"/>
        <end position="128"/>
    </location>
</feature>
<name>A0ABW4E3P1_9RHOB</name>
<evidence type="ECO:0000313" key="2">
    <source>
        <dbReference type="EMBL" id="MFD1483100.1"/>
    </source>
</evidence>
<organism evidence="2 3">
    <name type="scientific">Paracoccus nototheniae</name>
    <dbReference type="NCBI Taxonomy" id="2489002"/>
    <lineage>
        <taxon>Bacteria</taxon>
        <taxon>Pseudomonadati</taxon>
        <taxon>Pseudomonadota</taxon>
        <taxon>Alphaproteobacteria</taxon>
        <taxon>Rhodobacterales</taxon>
        <taxon>Paracoccaceae</taxon>
        <taxon>Paracoccus</taxon>
    </lineage>
</organism>
<comment type="caution">
    <text evidence="2">The sequence shown here is derived from an EMBL/GenBank/DDBJ whole genome shotgun (WGS) entry which is preliminary data.</text>
</comment>
<reference evidence="3" key="1">
    <citation type="journal article" date="2019" name="Int. J. Syst. Evol. Microbiol.">
        <title>The Global Catalogue of Microorganisms (GCM) 10K type strain sequencing project: providing services to taxonomists for standard genome sequencing and annotation.</title>
        <authorList>
            <consortium name="The Broad Institute Genomics Platform"/>
            <consortium name="The Broad Institute Genome Sequencing Center for Infectious Disease"/>
            <person name="Wu L."/>
            <person name="Ma J."/>
        </authorList>
    </citation>
    <scope>NUCLEOTIDE SEQUENCE [LARGE SCALE GENOMIC DNA]</scope>
    <source>
        <strain evidence="3">CCM 8875</strain>
    </source>
</reference>
<protein>
    <recommendedName>
        <fullName evidence="4">Flap endonuclease-1-like 5' DNA nuclease</fullName>
    </recommendedName>
</protein>
<dbReference type="EMBL" id="JBHTOQ010000038">
    <property type="protein sequence ID" value="MFD1483100.1"/>
    <property type="molecule type" value="Genomic_DNA"/>
</dbReference>
<keyword evidence="3" id="KW-1185">Reference proteome</keyword>
<sequence>MQGASKLTAAGAAVLVFLGLTLSGIAGWLVALVVAALVGGLLMGFLRGKAAPATIRNEPELRRVEPVATPVVRHETAAAPVPAPVMDQSPAIDQAPVDDQAPTIDHGRHDDSDAASRPPLFSAPGFGDAAPEVARFSAAERRIAPSGDAVPAPVQRDIPEAARSIYGDAVPDAVANPDPVAEAMADDVTPQQPDDVQPVQPAATVRTAANQTGAPDKLRAMRGLGLPIEKSLHAAGVTQYEQIAAWDDAEIDRVAAQIGYAAGRIRASNWVGQAQVLAERKRAGTAR</sequence>
<feature type="compositionally biased region" description="Basic and acidic residues" evidence="1">
    <location>
        <begin position="105"/>
        <end position="114"/>
    </location>
</feature>
<evidence type="ECO:0000313" key="3">
    <source>
        <dbReference type="Proteomes" id="UP001597302"/>
    </source>
</evidence>
<evidence type="ECO:0000256" key="1">
    <source>
        <dbReference type="SAM" id="MobiDB-lite"/>
    </source>
</evidence>
<accession>A0ABW4E3P1</accession>